<sequence length="138" mass="15666">MAVPLSRRRDATTLRQVPKTDLLFSILSGGIVQLSVGEDETPFDAHIELLCAHSPFFDNALKGRFQEAETKIIALPEDDPDSFSDLLSYVYTKRISVDEKATTWMDLCKLWVMADKYQIPALQNAVMAKMSKKWKEKV</sequence>
<keyword evidence="3" id="KW-1185">Reference proteome</keyword>
<dbReference type="RefSeq" id="XP_033656201.1">
    <property type="nucleotide sequence ID" value="XM_033800701.1"/>
</dbReference>
<dbReference type="Pfam" id="PF00651">
    <property type="entry name" value="BTB"/>
    <property type="match status" value="1"/>
</dbReference>
<gene>
    <name evidence="2" type="ORF">EI97DRAFT_456118</name>
</gene>
<dbReference type="SUPFAM" id="SSF54695">
    <property type="entry name" value="POZ domain"/>
    <property type="match status" value="1"/>
</dbReference>
<dbReference type="GeneID" id="54553876"/>
<dbReference type="SMART" id="SM00225">
    <property type="entry name" value="BTB"/>
    <property type="match status" value="1"/>
</dbReference>
<evidence type="ECO:0000313" key="3">
    <source>
        <dbReference type="Proteomes" id="UP000800097"/>
    </source>
</evidence>
<reference evidence="2" key="1">
    <citation type="journal article" date="2020" name="Stud. Mycol.">
        <title>101 Dothideomycetes genomes: a test case for predicting lifestyles and emergence of pathogens.</title>
        <authorList>
            <person name="Haridas S."/>
            <person name="Albert R."/>
            <person name="Binder M."/>
            <person name="Bloem J."/>
            <person name="Labutti K."/>
            <person name="Salamov A."/>
            <person name="Andreopoulos B."/>
            <person name="Baker S."/>
            <person name="Barry K."/>
            <person name="Bills G."/>
            <person name="Bluhm B."/>
            <person name="Cannon C."/>
            <person name="Castanera R."/>
            <person name="Culley D."/>
            <person name="Daum C."/>
            <person name="Ezra D."/>
            <person name="Gonzalez J."/>
            <person name="Henrissat B."/>
            <person name="Kuo A."/>
            <person name="Liang C."/>
            <person name="Lipzen A."/>
            <person name="Lutzoni F."/>
            <person name="Magnuson J."/>
            <person name="Mondo S."/>
            <person name="Nolan M."/>
            <person name="Ohm R."/>
            <person name="Pangilinan J."/>
            <person name="Park H.-J."/>
            <person name="Ramirez L."/>
            <person name="Alfaro M."/>
            <person name="Sun H."/>
            <person name="Tritt A."/>
            <person name="Yoshinaga Y."/>
            <person name="Zwiers L.-H."/>
            <person name="Turgeon B."/>
            <person name="Goodwin S."/>
            <person name="Spatafora J."/>
            <person name="Crous P."/>
            <person name="Grigoriev I."/>
        </authorList>
    </citation>
    <scope>NUCLEOTIDE SEQUENCE</scope>
    <source>
        <strain evidence="2">CBS 379.55</strain>
    </source>
</reference>
<organism evidence="2 3">
    <name type="scientific">Westerdykella ornata</name>
    <dbReference type="NCBI Taxonomy" id="318751"/>
    <lineage>
        <taxon>Eukaryota</taxon>
        <taxon>Fungi</taxon>
        <taxon>Dikarya</taxon>
        <taxon>Ascomycota</taxon>
        <taxon>Pezizomycotina</taxon>
        <taxon>Dothideomycetes</taxon>
        <taxon>Pleosporomycetidae</taxon>
        <taxon>Pleosporales</taxon>
        <taxon>Sporormiaceae</taxon>
        <taxon>Westerdykella</taxon>
    </lineage>
</organism>
<dbReference type="EMBL" id="ML986487">
    <property type="protein sequence ID" value="KAF2278662.1"/>
    <property type="molecule type" value="Genomic_DNA"/>
</dbReference>
<evidence type="ECO:0000313" key="2">
    <source>
        <dbReference type="EMBL" id="KAF2278662.1"/>
    </source>
</evidence>
<dbReference type="Gene3D" id="3.30.710.10">
    <property type="entry name" value="Potassium Channel Kv1.1, Chain A"/>
    <property type="match status" value="1"/>
</dbReference>
<protein>
    <recommendedName>
        <fullName evidence="1">BTB domain-containing protein</fullName>
    </recommendedName>
</protein>
<dbReference type="InterPro" id="IPR011333">
    <property type="entry name" value="SKP1/BTB/POZ_sf"/>
</dbReference>
<dbReference type="AlphaFoldDB" id="A0A6A6JQ46"/>
<dbReference type="InterPro" id="IPR000210">
    <property type="entry name" value="BTB/POZ_dom"/>
</dbReference>
<name>A0A6A6JQ46_WESOR</name>
<accession>A0A6A6JQ46</accession>
<dbReference type="CDD" id="cd18186">
    <property type="entry name" value="BTB_POZ_ZBTB_KLHL-like"/>
    <property type="match status" value="1"/>
</dbReference>
<dbReference type="Proteomes" id="UP000800097">
    <property type="component" value="Unassembled WGS sequence"/>
</dbReference>
<dbReference type="OrthoDB" id="1022638at2759"/>
<dbReference type="PROSITE" id="PS50097">
    <property type="entry name" value="BTB"/>
    <property type="match status" value="1"/>
</dbReference>
<feature type="domain" description="BTB" evidence="1">
    <location>
        <begin position="32"/>
        <end position="99"/>
    </location>
</feature>
<dbReference type="PANTHER" id="PTHR47843">
    <property type="entry name" value="BTB DOMAIN-CONTAINING PROTEIN-RELATED"/>
    <property type="match status" value="1"/>
</dbReference>
<evidence type="ECO:0000259" key="1">
    <source>
        <dbReference type="PROSITE" id="PS50097"/>
    </source>
</evidence>
<dbReference type="PANTHER" id="PTHR47843:SF3">
    <property type="entry name" value="BTB DOMAIN-CONTAINING PROTEIN"/>
    <property type="match status" value="1"/>
</dbReference>
<proteinExistence type="predicted"/>